<protein>
    <submittedName>
        <fullName evidence="1">Uncharacterized protein</fullName>
    </submittedName>
</protein>
<keyword evidence="2" id="KW-1185">Reference proteome</keyword>
<reference evidence="2" key="1">
    <citation type="journal article" date="2019" name="Nat. Commun.">
        <title>The genome of broomcorn millet.</title>
        <authorList>
            <person name="Zou C."/>
            <person name="Miki D."/>
            <person name="Li D."/>
            <person name="Tang Q."/>
            <person name="Xiao L."/>
            <person name="Rajput S."/>
            <person name="Deng P."/>
            <person name="Jia W."/>
            <person name="Huang R."/>
            <person name="Zhang M."/>
            <person name="Sun Y."/>
            <person name="Hu J."/>
            <person name="Fu X."/>
            <person name="Schnable P.S."/>
            <person name="Li F."/>
            <person name="Zhang H."/>
            <person name="Feng B."/>
            <person name="Zhu X."/>
            <person name="Liu R."/>
            <person name="Schnable J.C."/>
            <person name="Zhu J.-K."/>
            <person name="Zhang H."/>
        </authorList>
    </citation>
    <scope>NUCLEOTIDE SEQUENCE [LARGE SCALE GENOMIC DNA]</scope>
</reference>
<dbReference type="Proteomes" id="UP000275267">
    <property type="component" value="Unassembled WGS sequence"/>
</dbReference>
<evidence type="ECO:0000313" key="1">
    <source>
        <dbReference type="EMBL" id="RLN35476.1"/>
    </source>
</evidence>
<evidence type="ECO:0000313" key="2">
    <source>
        <dbReference type="Proteomes" id="UP000275267"/>
    </source>
</evidence>
<dbReference type="STRING" id="4540.A0A3L6TF83"/>
<dbReference type="EMBL" id="PQIB02000002">
    <property type="protein sequence ID" value="RLN35476.1"/>
    <property type="molecule type" value="Genomic_DNA"/>
</dbReference>
<sequence>MIASTGGCAILVNPRGQLHYMSQEMLDDGEGKFNLSVWALEDYDAHEWVLKGTVNTHEVFGEDSCTDGTSEFEVVDIHQDCDVVFFTHPLERSNLVADDMDSEDVSMIATLGDGKELMGTARYVPCLFS</sequence>
<accession>A0A3L6TF83</accession>
<dbReference type="AlphaFoldDB" id="A0A3L6TF83"/>
<name>A0A3L6TF83_PANMI</name>
<proteinExistence type="predicted"/>
<organism evidence="1 2">
    <name type="scientific">Panicum miliaceum</name>
    <name type="common">Proso millet</name>
    <name type="synonym">Broomcorn millet</name>
    <dbReference type="NCBI Taxonomy" id="4540"/>
    <lineage>
        <taxon>Eukaryota</taxon>
        <taxon>Viridiplantae</taxon>
        <taxon>Streptophyta</taxon>
        <taxon>Embryophyta</taxon>
        <taxon>Tracheophyta</taxon>
        <taxon>Spermatophyta</taxon>
        <taxon>Magnoliopsida</taxon>
        <taxon>Liliopsida</taxon>
        <taxon>Poales</taxon>
        <taxon>Poaceae</taxon>
        <taxon>PACMAD clade</taxon>
        <taxon>Panicoideae</taxon>
        <taxon>Panicodae</taxon>
        <taxon>Paniceae</taxon>
        <taxon>Panicinae</taxon>
        <taxon>Panicum</taxon>
        <taxon>Panicum sect. Panicum</taxon>
    </lineage>
</organism>
<comment type="caution">
    <text evidence="1">The sequence shown here is derived from an EMBL/GenBank/DDBJ whole genome shotgun (WGS) entry which is preliminary data.</text>
</comment>
<gene>
    <name evidence="1" type="ORF">C2845_PM03G22220</name>
</gene>
<dbReference type="OrthoDB" id="738899at2759"/>